<dbReference type="SUPFAM" id="SSF63829">
    <property type="entry name" value="Calcium-dependent phosphotriesterase"/>
    <property type="match status" value="1"/>
</dbReference>
<evidence type="ECO:0000256" key="1">
    <source>
        <dbReference type="SAM" id="SignalP"/>
    </source>
</evidence>
<keyword evidence="3" id="KW-1185">Reference proteome</keyword>
<dbReference type="RefSeq" id="WP_073236367.1">
    <property type="nucleotide sequence ID" value="NZ_FQUY01000004.1"/>
</dbReference>
<name>A0A1M4VE79_9FIRM</name>
<dbReference type="STRING" id="1121429.SAMN02745133_00900"/>
<evidence type="ECO:0008006" key="4">
    <source>
        <dbReference type="Google" id="ProtNLM"/>
    </source>
</evidence>
<feature type="signal peptide" evidence="1">
    <location>
        <begin position="1"/>
        <end position="24"/>
    </location>
</feature>
<dbReference type="Proteomes" id="UP000184148">
    <property type="component" value="Unassembled WGS sequence"/>
</dbReference>
<organism evidence="2 3">
    <name type="scientific">Desulforamulus putei DSM 12395</name>
    <dbReference type="NCBI Taxonomy" id="1121429"/>
    <lineage>
        <taxon>Bacteria</taxon>
        <taxon>Bacillati</taxon>
        <taxon>Bacillota</taxon>
        <taxon>Clostridia</taxon>
        <taxon>Eubacteriales</taxon>
        <taxon>Peptococcaceae</taxon>
        <taxon>Desulforamulus</taxon>
    </lineage>
</organism>
<keyword evidence="1" id="KW-0732">Signal</keyword>
<feature type="chain" id="PRO_5013359079" description="PQQ-like domain-containing protein" evidence="1">
    <location>
        <begin position="25"/>
        <end position="353"/>
    </location>
</feature>
<dbReference type="AlphaFoldDB" id="A0A1M4VE79"/>
<proteinExistence type="predicted"/>
<gene>
    <name evidence="2" type="ORF">SAMN02745133_00900</name>
</gene>
<dbReference type="EMBL" id="FQUY01000004">
    <property type="protein sequence ID" value="SHE67286.1"/>
    <property type="molecule type" value="Genomic_DNA"/>
</dbReference>
<evidence type="ECO:0000313" key="2">
    <source>
        <dbReference type="EMBL" id="SHE67286.1"/>
    </source>
</evidence>
<reference evidence="3" key="1">
    <citation type="submission" date="2016-11" db="EMBL/GenBank/DDBJ databases">
        <authorList>
            <person name="Varghese N."/>
            <person name="Submissions S."/>
        </authorList>
    </citation>
    <scope>NUCLEOTIDE SEQUENCE [LARGE SCALE GENOMIC DNA]</scope>
    <source>
        <strain evidence="3">DSM 12395</strain>
    </source>
</reference>
<accession>A0A1M4VE79</accession>
<dbReference type="OrthoDB" id="264813at2"/>
<evidence type="ECO:0000313" key="3">
    <source>
        <dbReference type="Proteomes" id="UP000184148"/>
    </source>
</evidence>
<sequence>MRDKLRVLVVTLLCFTLTALPAWAEPVTPPELEQMMNDQTRQVITELPPRLSVDYIADITHNLVRYVQKLPNGNLLLCRVGAWMPGIVEVDRQGNEVWNYYGIQANSAQRLANGNTLIADAGAPGAPYVPRVVELTRDGKKAWEYTLPSLAYAPRYAERLPSGNTLVVLPFEVREVTPQKKVVWQYGPGKPAKPGTPDYLARPSRAHRLANGNTLIVDRGYAGNGRVLEVTPGKKVVWQFAATETSSVTSTGSQEQKPPGLVEPLDALRLADGSTLVTDKKQDMVFLVDARGQALQARTWAGLYKTAPVTDLWFAEPGEDGNVLISATMVTGRTRAAEIIGDSMKVVWEKSDS</sequence>
<protein>
    <recommendedName>
        <fullName evidence="4">PQQ-like domain-containing protein</fullName>
    </recommendedName>
</protein>